<dbReference type="EMBL" id="CACVBR010000010">
    <property type="protein sequence ID" value="CAA7195347.1"/>
    <property type="molecule type" value="Genomic_DNA"/>
</dbReference>
<evidence type="ECO:0008006" key="4">
    <source>
        <dbReference type="Google" id="ProtNLM"/>
    </source>
</evidence>
<gene>
    <name evidence="2" type="ORF">CHRY9293_01561</name>
</gene>
<dbReference type="Proteomes" id="UP000445144">
    <property type="component" value="Unassembled WGS sequence"/>
</dbReference>
<keyword evidence="1" id="KW-1133">Transmembrane helix</keyword>
<keyword evidence="3" id="KW-1185">Reference proteome</keyword>
<evidence type="ECO:0000313" key="3">
    <source>
        <dbReference type="Proteomes" id="UP000445144"/>
    </source>
</evidence>
<name>A0A6N4X6X8_9FLAO</name>
<feature type="transmembrane region" description="Helical" evidence="1">
    <location>
        <begin position="46"/>
        <end position="71"/>
    </location>
</feature>
<accession>A0A6N4X6X8</accession>
<feature type="transmembrane region" description="Helical" evidence="1">
    <location>
        <begin position="6"/>
        <end position="25"/>
    </location>
</feature>
<reference evidence="2 3" key="1">
    <citation type="submission" date="2020-01" db="EMBL/GenBank/DDBJ databases">
        <authorList>
            <person name="Rodrigo-Torres L."/>
            <person name="Arahal R. D."/>
            <person name="Lucena T."/>
        </authorList>
    </citation>
    <scope>NUCLEOTIDE SEQUENCE [LARGE SCALE GENOMIC DNA]</scope>
    <source>
        <strain evidence="2 3">CECT 9293</strain>
    </source>
</reference>
<keyword evidence="1" id="KW-0812">Transmembrane</keyword>
<feature type="transmembrane region" description="Helical" evidence="1">
    <location>
        <begin position="91"/>
        <end position="116"/>
    </location>
</feature>
<proteinExistence type="predicted"/>
<evidence type="ECO:0000256" key="1">
    <source>
        <dbReference type="SAM" id="Phobius"/>
    </source>
</evidence>
<sequence length="119" mass="13983">MMSKKIKLLLYVPFIMILCYSVLLLRRYNSFSKLLTIHEYSNKIDSFGNIILLLLPIVLNLFFVIFVWRLIKSPDKLIANYIVRVENEPKLYYNVQLTLVVLSIFFTVITTILLFAGFV</sequence>
<dbReference type="AlphaFoldDB" id="A0A6N4X6X8"/>
<protein>
    <recommendedName>
        <fullName evidence="4">DUF1648 domain-containing protein</fullName>
    </recommendedName>
</protein>
<keyword evidence="1" id="KW-0472">Membrane</keyword>
<evidence type="ECO:0000313" key="2">
    <source>
        <dbReference type="EMBL" id="CAA7195347.1"/>
    </source>
</evidence>
<organism evidence="2 3">
    <name type="scientific">Chryseobacterium potabilaquae</name>
    <dbReference type="NCBI Taxonomy" id="2675057"/>
    <lineage>
        <taxon>Bacteria</taxon>
        <taxon>Pseudomonadati</taxon>
        <taxon>Bacteroidota</taxon>
        <taxon>Flavobacteriia</taxon>
        <taxon>Flavobacteriales</taxon>
        <taxon>Weeksellaceae</taxon>
        <taxon>Chryseobacterium group</taxon>
        <taxon>Chryseobacterium</taxon>
    </lineage>
</organism>